<organism evidence="3 4">
    <name type="scientific">Sulfurirhabdus autotrophica</name>
    <dbReference type="NCBI Taxonomy" id="1706046"/>
    <lineage>
        <taxon>Bacteria</taxon>
        <taxon>Pseudomonadati</taxon>
        <taxon>Pseudomonadota</taxon>
        <taxon>Betaproteobacteria</taxon>
        <taxon>Nitrosomonadales</taxon>
        <taxon>Sulfuricellaceae</taxon>
        <taxon>Sulfurirhabdus</taxon>
    </lineage>
</organism>
<dbReference type="GO" id="GO:0005737">
    <property type="term" value="C:cytoplasm"/>
    <property type="evidence" value="ECO:0007669"/>
    <property type="project" value="UniProtKB-SubCell"/>
</dbReference>
<dbReference type="HAMAP" id="MF_01477">
    <property type="entry name" value="Iojap_RsfS"/>
    <property type="match status" value="1"/>
</dbReference>
<gene>
    <name evidence="2" type="primary">rsfS</name>
    <name evidence="3" type="ORF">EDC63_10430</name>
</gene>
<keyword evidence="2" id="KW-0678">Repressor</keyword>
<dbReference type="Pfam" id="PF02410">
    <property type="entry name" value="RsfS"/>
    <property type="match status" value="1"/>
</dbReference>
<dbReference type="Gene3D" id="3.30.460.10">
    <property type="entry name" value="Beta Polymerase, domain 2"/>
    <property type="match status" value="1"/>
</dbReference>
<comment type="function">
    <text evidence="2">Functions as a ribosomal silencing factor. Interacts with ribosomal protein uL14 (rplN), blocking formation of intersubunit bridge B8. Prevents association of the 30S and 50S ribosomal subunits and the formation of functional ribosomes, thus repressing translation.</text>
</comment>
<dbReference type="GO" id="GO:0042256">
    <property type="term" value="P:cytosolic ribosome assembly"/>
    <property type="evidence" value="ECO:0007669"/>
    <property type="project" value="UniProtKB-UniRule"/>
</dbReference>
<dbReference type="RefSeq" id="WP_124945712.1">
    <property type="nucleotide sequence ID" value="NZ_BHVT01000019.1"/>
</dbReference>
<evidence type="ECO:0000256" key="2">
    <source>
        <dbReference type="HAMAP-Rule" id="MF_01477"/>
    </source>
</evidence>
<dbReference type="SUPFAM" id="SSF81301">
    <property type="entry name" value="Nucleotidyltransferase"/>
    <property type="match status" value="1"/>
</dbReference>
<protein>
    <recommendedName>
        <fullName evidence="2">Ribosomal silencing factor RsfS</fullName>
    </recommendedName>
</protein>
<reference evidence="3 4" key="1">
    <citation type="submission" date="2019-03" db="EMBL/GenBank/DDBJ databases">
        <title>Genomic Encyclopedia of Type Strains, Phase IV (KMG-IV): sequencing the most valuable type-strain genomes for metagenomic binning, comparative biology and taxonomic classification.</title>
        <authorList>
            <person name="Goeker M."/>
        </authorList>
    </citation>
    <scope>NUCLEOTIDE SEQUENCE [LARGE SCALE GENOMIC DNA]</scope>
    <source>
        <strain evidence="3 4">DSM 100309</strain>
    </source>
</reference>
<comment type="caution">
    <text evidence="3">The sequence shown here is derived from an EMBL/GenBank/DDBJ whole genome shotgun (WGS) entry which is preliminary data.</text>
</comment>
<dbReference type="GO" id="GO:0017148">
    <property type="term" value="P:negative regulation of translation"/>
    <property type="evidence" value="ECO:0007669"/>
    <property type="project" value="UniProtKB-UniRule"/>
</dbReference>
<keyword evidence="2" id="KW-0810">Translation regulation</keyword>
<dbReference type="EMBL" id="SMCO01000004">
    <property type="protein sequence ID" value="TCV88073.1"/>
    <property type="molecule type" value="Genomic_DNA"/>
</dbReference>
<accession>A0A4R3YCE9</accession>
<dbReference type="InterPro" id="IPR043519">
    <property type="entry name" value="NT_sf"/>
</dbReference>
<proteinExistence type="inferred from homology"/>
<dbReference type="InterPro" id="IPR004394">
    <property type="entry name" value="Iojap/RsfS/C7orf30"/>
</dbReference>
<dbReference type="GO" id="GO:0090071">
    <property type="term" value="P:negative regulation of ribosome biogenesis"/>
    <property type="evidence" value="ECO:0007669"/>
    <property type="project" value="UniProtKB-UniRule"/>
</dbReference>
<comment type="similarity">
    <text evidence="1 2">Belongs to the Iojap/RsfS family.</text>
</comment>
<dbReference type="PANTHER" id="PTHR21043">
    <property type="entry name" value="IOJAP SUPERFAMILY ORTHOLOG"/>
    <property type="match status" value="1"/>
</dbReference>
<dbReference type="AlphaFoldDB" id="A0A4R3YCE9"/>
<dbReference type="PANTHER" id="PTHR21043:SF0">
    <property type="entry name" value="MITOCHONDRIAL ASSEMBLY OF RIBOSOMAL LARGE SUBUNIT PROTEIN 1"/>
    <property type="match status" value="1"/>
</dbReference>
<evidence type="ECO:0000313" key="3">
    <source>
        <dbReference type="EMBL" id="TCV88073.1"/>
    </source>
</evidence>
<dbReference type="Proteomes" id="UP000295367">
    <property type="component" value="Unassembled WGS sequence"/>
</dbReference>
<dbReference type="GO" id="GO:0043023">
    <property type="term" value="F:ribosomal large subunit binding"/>
    <property type="evidence" value="ECO:0007669"/>
    <property type="project" value="TreeGrafter"/>
</dbReference>
<sequence>MDTNEMQQAVVAALEDIKAKDITVLDVKKLTSMCEAMIIATGDSNRQTKALANNVIVKLKERGATVLGVEGQDSGEWVLVDLGDVVVHIMIPVTREYYNLEQLWGAAEDRRKKAEGTEGTVTPK</sequence>
<dbReference type="OrthoDB" id="9793681at2"/>
<evidence type="ECO:0000313" key="4">
    <source>
        <dbReference type="Proteomes" id="UP000295367"/>
    </source>
</evidence>
<comment type="subunit">
    <text evidence="2">Interacts with ribosomal protein uL14 (rplN).</text>
</comment>
<keyword evidence="4" id="KW-1185">Reference proteome</keyword>
<evidence type="ECO:0000256" key="1">
    <source>
        <dbReference type="ARBA" id="ARBA00010574"/>
    </source>
</evidence>
<keyword evidence="2" id="KW-0963">Cytoplasm</keyword>
<name>A0A4R3YCE9_9PROT</name>
<comment type="subcellular location">
    <subcellularLocation>
        <location evidence="2">Cytoplasm</location>
    </subcellularLocation>
</comment>
<dbReference type="NCBIfam" id="TIGR00090">
    <property type="entry name" value="rsfS_iojap_ybeB"/>
    <property type="match status" value="1"/>
</dbReference>